<evidence type="ECO:0000313" key="12">
    <source>
        <dbReference type="EMBL" id="MDF4187163.1"/>
    </source>
</evidence>
<keyword evidence="4 8" id="KW-0812">Transmembrane</keyword>
<sequence>MTRKMQIKNEIWSAITHGIGIILSILGMVLLILKGIDTNSITLFSYIVYTCSLVLLYLFSTLFHCLYFTKAKRVFQIFDHCSIFLLIAGTYTPYCMLAIKGVKGLILMIMIWLMSILGILYHILASKRKQVFETIIFVVMGWLCILGAKELFLSLGKIGLGLLVAGGITFTLGALVYSIPKIKYAHVFWHIFVMLGSILMFISIYCYI</sequence>
<evidence type="ECO:0000313" key="21">
    <source>
        <dbReference type="Proteomes" id="UP000244552"/>
    </source>
</evidence>
<dbReference type="PANTHER" id="PTHR20855:SF3">
    <property type="entry name" value="LD03007P"/>
    <property type="match status" value="1"/>
</dbReference>
<evidence type="ECO:0000256" key="2">
    <source>
        <dbReference type="ARBA" id="ARBA00008488"/>
    </source>
</evidence>
<feature type="binding site" evidence="7">
    <location>
        <position position="190"/>
    </location>
    <ligand>
        <name>Zn(2+)</name>
        <dbReference type="ChEBI" id="CHEBI:29105"/>
    </ligand>
</feature>
<dbReference type="EMBL" id="LXZO01000082">
    <property type="protein sequence ID" value="PAY47098.1"/>
    <property type="molecule type" value="Genomic_DNA"/>
</dbReference>
<accession>A0A089RU23</accession>
<reference evidence="10 19" key="3">
    <citation type="submission" date="2016-09" db="EMBL/GenBank/DDBJ databases">
        <title>Complete Genome Sequence of Lactobacillus salivarius Jin.</title>
        <authorList>
            <person name="Jin N."/>
            <person name="Li C."/>
            <person name="Wang M."/>
            <person name="Ren D."/>
            <person name="Di Y."/>
            <person name="Pan R."/>
            <person name="Du S."/>
            <person name="Lu H."/>
            <person name="Li X."/>
            <person name="Tian M."/>
        </authorList>
    </citation>
    <scope>NUCLEOTIDE SEQUENCE [LARGE SCALE GENOMIC DNA]</scope>
    <source>
        <strain evidence="10 19">CICC 23174</strain>
    </source>
</reference>
<gene>
    <name evidence="14" type="ORF">A8C52_06695</name>
    <name evidence="10" type="ORF">BHF65_00585</name>
    <name evidence="15" type="ORF">DBP89_09390</name>
    <name evidence="11" type="ORF">K8V06_05790</name>
    <name evidence="9" type="ORF">LSJ_0415</name>
    <name evidence="16" type="ORF">O2U02_07270</name>
    <name evidence="12" type="ORF">PV940_09090</name>
    <name evidence="17" type="ORF">QFE45_02135</name>
    <name evidence="13" type="ORF">QYC35_06465</name>
</gene>
<dbReference type="EMBL" id="CP114509">
    <property type="protein sequence ID" value="WHS17277.1"/>
    <property type="molecule type" value="Genomic_DNA"/>
</dbReference>
<organism evidence="9 18">
    <name type="scientific">Ligilactobacillus salivarius</name>
    <dbReference type="NCBI Taxonomy" id="1624"/>
    <lineage>
        <taxon>Bacteria</taxon>
        <taxon>Bacillati</taxon>
        <taxon>Bacillota</taxon>
        <taxon>Bacilli</taxon>
        <taxon>Lactobacillales</taxon>
        <taxon>Lactobacillaceae</taxon>
        <taxon>Ligilactobacillus</taxon>
    </lineage>
</organism>
<feature type="binding site" evidence="7">
    <location>
        <position position="64"/>
    </location>
    <ligand>
        <name>Zn(2+)</name>
        <dbReference type="ChEBI" id="CHEBI:29105"/>
    </ligand>
</feature>
<dbReference type="EMBL" id="DYVK01000056">
    <property type="protein sequence ID" value="HJG15634.1"/>
    <property type="molecule type" value="Genomic_DNA"/>
</dbReference>
<feature type="transmembrane region" description="Helical" evidence="8">
    <location>
        <begin position="12"/>
        <end position="34"/>
    </location>
</feature>
<dbReference type="GO" id="GO:0046872">
    <property type="term" value="F:metal ion binding"/>
    <property type="evidence" value="ECO:0007669"/>
    <property type="project" value="UniProtKB-KW"/>
</dbReference>
<evidence type="ECO:0000256" key="1">
    <source>
        <dbReference type="ARBA" id="ARBA00004651"/>
    </source>
</evidence>
<evidence type="ECO:0000313" key="9">
    <source>
        <dbReference type="EMBL" id="AIR10137.1"/>
    </source>
</evidence>
<reference evidence="17" key="9">
    <citation type="submission" date="2023-04" db="EMBL/GenBank/DDBJ databases">
        <title>Four porcine-derived lactic acid bacteria strains analyses and their evaluation as potential probiotics based on genomics.</title>
        <authorList>
            <person name="Niu D."/>
        </authorList>
    </citation>
    <scope>NUCLEOTIDE SEQUENCE</scope>
    <source>
        <strain evidence="17">ZSA5</strain>
    </source>
</reference>
<evidence type="ECO:0000313" key="14">
    <source>
        <dbReference type="EMBL" id="PAY47098.1"/>
    </source>
</evidence>
<evidence type="ECO:0000256" key="4">
    <source>
        <dbReference type="ARBA" id="ARBA00022692"/>
    </source>
</evidence>
<evidence type="ECO:0000313" key="15">
    <source>
        <dbReference type="EMBL" id="PTR94493.1"/>
    </source>
</evidence>
<dbReference type="Proteomes" id="UP001174888">
    <property type="component" value="Unassembled WGS sequence"/>
</dbReference>
<evidence type="ECO:0000256" key="3">
    <source>
        <dbReference type="ARBA" id="ARBA00022475"/>
    </source>
</evidence>
<protein>
    <submittedName>
        <fullName evidence="9">Conserved membrane protein</fullName>
    </submittedName>
    <submittedName>
        <fullName evidence="10 11">Hemolysin III</fullName>
    </submittedName>
</protein>
<dbReference type="Proteomes" id="UP000218139">
    <property type="component" value="Unassembled WGS sequence"/>
</dbReference>
<dbReference type="EMBL" id="CP123971">
    <property type="protein sequence ID" value="WII28939.1"/>
    <property type="molecule type" value="Genomic_DNA"/>
</dbReference>
<feature type="transmembrane region" description="Helical" evidence="8">
    <location>
        <begin position="158"/>
        <end position="180"/>
    </location>
</feature>
<dbReference type="Proteomes" id="UP001231316">
    <property type="component" value="Chromosome"/>
</dbReference>
<keyword evidence="7" id="KW-0862">Zinc</keyword>
<dbReference type="AlphaFoldDB" id="A0A089RU23"/>
<reference evidence="12" key="8">
    <citation type="submission" date="2023-02" db="EMBL/GenBank/DDBJ databases">
        <title>Draft Whole-Genome Sequences of competitive exclusion Lactobacillus salivarius strains for Poultry.</title>
        <authorList>
            <person name="Ma L.M."/>
            <person name="Lopez-Guerra N."/>
            <person name="Zhang G."/>
        </authorList>
    </citation>
    <scope>NUCLEOTIDE SEQUENCE</scope>
    <source>
        <strain evidence="12">Salm-9</strain>
    </source>
</reference>
<dbReference type="Proteomes" id="UP000029488">
    <property type="component" value="Chromosome"/>
</dbReference>
<reference evidence="16 22" key="7">
    <citation type="submission" date="2022-12" db="EMBL/GenBank/DDBJ databases">
        <title>Assessment of beneficial effects and identification of host adaptation-associated genes of Ligilactobacillus salivarius isolated from Meles meles.</title>
        <authorList>
            <person name="Wang Y."/>
        </authorList>
    </citation>
    <scope>NUCLEOTIDE SEQUENCE [LARGE SCALE GENOMIC DNA]</scope>
    <source>
        <strain evidence="16 22">S35</strain>
    </source>
</reference>
<feature type="transmembrane region" description="Helical" evidence="8">
    <location>
        <begin position="46"/>
        <end position="69"/>
    </location>
</feature>
<dbReference type="InterPro" id="IPR005744">
    <property type="entry name" value="Hy-lIII"/>
</dbReference>
<dbReference type="InterPro" id="IPR004254">
    <property type="entry name" value="AdipoR/HlyIII-related"/>
</dbReference>
<name>A0A089RU23_9LACO</name>
<dbReference type="Proteomes" id="UP001224533">
    <property type="component" value="Chromosome"/>
</dbReference>
<evidence type="ECO:0000313" key="22">
    <source>
        <dbReference type="Proteomes" id="UP001224533"/>
    </source>
</evidence>
<proteinExistence type="inferred from homology"/>
<dbReference type="RefSeq" id="WP_003701541.1">
    <property type="nucleotide sequence ID" value="NZ_CANCWW010000020.1"/>
</dbReference>
<evidence type="ECO:0000313" key="20">
    <source>
        <dbReference type="Proteomes" id="UP000218139"/>
    </source>
</evidence>
<evidence type="ECO:0000313" key="13">
    <source>
        <dbReference type="EMBL" id="MDN4833857.1"/>
    </source>
</evidence>
<evidence type="ECO:0000313" key="16">
    <source>
        <dbReference type="EMBL" id="WHS17277.1"/>
    </source>
</evidence>
<feature type="transmembrane region" description="Helical" evidence="8">
    <location>
        <begin position="81"/>
        <end position="99"/>
    </location>
</feature>
<dbReference type="Proteomes" id="UP001213566">
    <property type="component" value="Unassembled WGS sequence"/>
</dbReference>
<dbReference type="Proteomes" id="UP000244552">
    <property type="component" value="Unassembled WGS sequence"/>
</dbReference>
<comment type="subcellular location">
    <subcellularLocation>
        <location evidence="1">Cell membrane</location>
        <topology evidence="1">Multi-pass membrane protein</topology>
    </subcellularLocation>
</comment>
<keyword evidence="3" id="KW-1003">Cell membrane</keyword>
<dbReference type="NCBIfam" id="TIGR01065">
    <property type="entry name" value="hlyIII"/>
    <property type="match status" value="1"/>
</dbReference>
<dbReference type="EMBL" id="QAGV01000016">
    <property type="protein sequence ID" value="PTR94493.1"/>
    <property type="molecule type" value="Genomic_DNA"/>
</dbReference>
<dbReference type="Proteomes" id="UP000759256">
    <property type="component" value="Unassembled WGS sequence"/>
</dbReference>
<evidence type="ECO:0000256" key="8">
    <source>
        <dbReference type="SAM" id="Phobius"/>
    </source>
</evidence>
<dbReference type="KEGG" id="lsj:LSJ_0415"/>
<reference evidence="14 20" key="2">
    <citation type="submission" date="2016-05" db="EMBL/GenBank/DDBJ databases">
        <authorList>
            <person name="Lee J.-Y."/>
            <person name="Kim E.B."/>
            <person name="Choi Y.-J."/>
        </authorList>
    </citation>
    <scope>NUCLEOTIDE SEQUENCE [LARGE SCALE GENOMIC DNA]</scope>
    <source>
        <strain evidence="14 20">KLA006</strain>
    </source>
</reference>
<dbReference type="GO" id="GO:0140911">
    <property type="term" value="F:pore-forming activity"/>
    <property type="evidence" value="ECO:0007669"/>
    <property type="project" value="InterPro"/>
</dbReference>
<dbReference type="GO" id="GO:0005886">
    <property type="term" value="C:plasma membrane"/>
    <property type="evidence" value="ECO:0007669"/>
    <property type="project" value="UniProtKB-SubCell"/>
</dbReference>
<reference evidence="15 21" key="4">
    <citation type="journal article" date="2018" name="Genome Announc.">
        <title>Fifty-Six Draft Genome Sequences of 10 Lactobacillus Species from 22 Commercial Dietary Supplements.</title>
        <authorList>
            <person name="Gangiredla J."/>
            <person name="Barnaba T.J."/>
            <person name="Mammel M.K."/>
            <person name="Lacher D.W."/>
            <person name="Elkins C.A."/>
            <person name="Lampel K.A."/>
            <person name="Whitehouse C.A."/>
            <person name="Tartera C."/>
        </authorList>
    </citation>
    <scope>NUCLEOTIDE SEQUENCE [LARGE SCALE GENOMIC DNA]</scope>
    <source>
        <strain evidence="15 21">DS11_12</strain>
    </source>
</reference>
<evidence type="ECO:0000313" key="11">
    <source>
        <dbReference type="EMBL" id="HJG15634.1"/>
    </source>
</evidence>
<reference evidence="11" key="5">
    <citation type="journal article" date="2021" name="PeerJ">
        <title>Extensive microbial diversity within the chicken gut microbiome revealed by metagenomics and culture.</title>
        <authorList>
            <person name="Gilroy R."/>
            <person name="Ravi A."/>
            <person name="Getino M."/>
            <person name="Pursley I."/>
            <person name="Horton D.L."/>
            <person name="Alikhan N.F."/>
            <person name="Baker D."/>
            <person name="Gharbi K."/>
            <person name="Hall N."/>
            <person name="Watson M."/>
            <person name="Adriaenssens E.M."/>
            <person name="Foster-Nyarko E."/>
            <person name="Jarju S."/>
            <person name="Secka A."/>
            <person name="Antonio M."/>
            <person name="Oren A."/>
            <person name="Chaudhuri R.R."/>
            <person name="La Ragione R."/>
            <person name="Hildebrand F."/>
            <person name="Pallen M.J."/>
        </authorList>
    </citation>
    <scope>NUCLEOTIDE SEQUENCE</scope>
    <source>
        <strain evidence="11">CHK189-29639</strain>
    </source>
</reference>
<dbReference type="EMBL" id="CP017107">
    <property type="protein sequence ID" value="AOO72837.1"/>
    <property type="molecule type" value="Genomic_DNA"/>
</dbReference>
<dbReference type="EMBL" id="JAUIQT010000001">
    <property type="protein sequence ID" value="MDN4833857.1"/>
    <property type="molecule type" value="Genomic_DNA"/>
</dbReference>
<feature type="binding site" evidence="7">
    <location>
        <position position="186"/>
    </location>
    <ligand>
        <name>Zn(2+)</name>
        <dbReference type="ChEBI" id="CHEBI:29105"/>
    </ligand>
</feature>
<evidence type="ECO:0000313" key="18">
    <source>
        <dbReference type="Proteomes" id="UP000029488"/>
    </source>
</evidence>
<feature type="transmembrane region" description="Helical" evidence="8">
    <location>
        <begin position="187"/>
        <end position="205"/>
    </location>
</feature>
<evidence type="ECO:0000313" key="17">
    <source>
        <dbReference type="EMBL" id="WII28939.1"/>
    </source>
</evidence>
<dbReference type="GeneID" id="89465108"/>
<dbReference type="PANTHER" id="PTHR20855">
    <property type="entry name" value="ADIPOR/PROGESTIN RECEPTOR-RELATED"/>
    <property type="match status" value="1"/>
</dbReference>
<reference evidence="13" key="10">
    <citation type="submission" date="2023-07" db="EMBL/GenBank/DDBJ databases">
        <title>Complete genome sequence of Ligilactobacillus salivarius SRCM217594 isolated from Gallus gallus domesticus feces.</title>
        <authorList>
            <person name="Yang H.-G."/>
            <person name="Ryu M.-S."/>
            <person name="Ha G.-S."/>
            <person name="Yang H.-J."/>
            <person name="Jeong D.-Y."/>
        </authorList>
    </citation>
    <scope>NUCLEOTIDE SEQUENCE</scope>
    <source>
        <strain evidence="13">SRCM217594</strain>
    </source>
</reference>
<evidence type="ECO:0000313" key="19">
    <source>
        <dbReference type="Proteomes" id="UP000094723"/>
    </source>
</evidence>
<evidence type="ECO:0000256" key="7">
    <source>
        <dbReference type="PIRSR" id="PIRSR604254-1"/>
    </source>
</evidence>
<dbReference type="Proteomes" id="UP000094723">
    <property type="component" value="Chromosome"/>
</dbReference>
<evidence type="ECO:0000313" key="10">
    <source>
        <dbReference type="EMBL" id="AOO72837.1"/>
    </source>
</evidence>
<evidence type="ECO:0000256" key="5">
    <source>
        <dbReference type="ARBA" id="ARBA00022989"/>
    </source>
</evidence>
<keyword evidence="7" id="KW-0479">Metal-binding</keyword>
<reference evidence="9 18" key="1">
    <citation type="journal article" date="2014" name="BMC Genomics">
        <title>Unusual genome complexity in Lactobacillus salivarius JCM1046.</title>
        <authorList>
            <person name="Raftis E.J."/>
            <person name="Forde B.M."/>
            <person name="Claesson M.J."/>
            <person name="O'Toole P.W."/>
        </authorList>
    </citation>
    <scope>NUCLEOTIDE SEQUENCE [LARGE SCALE GENOMIC DNA]</scope>
    <source>
        <strain evidence="9 18">JCM1046</strain>
    </source>
</reference>
<dbReference type="EMBL" id="JARKHV010000016">
    <property type="protein sequence ID" value="MDF4187163.1"/>
    <property type="molecule type" value="Genomic_DNA"/>
</dbReference>
<dbReference type="EMBL" id="CP007646">
    <property type="protein sequence ID" value="AIR10137.1"/>
    <property type="molecule type" value="Genomic_DNA"/>
</dbReference>
<keyword evidence="6 8" id="KW-0472">Membrane</keyword>
<reference evidence="11" key="6">
    <citation type="submission" date="2021-09" db="EMBL/GenBank/DDBJ databases">
        <authorList>
            <person name="Gilroy R."/>
        </authorList>
    </citation>
    <scope>NUCLEOTIDE SEQUENCE</scope>
    <source>
        <strain evidence="11">CHK189-29639</strain>
    </source>
</reference>
<comment type="similarity">
    <text evidence="2">Belongs to the UPF0073 (Hly-III) family.</text>
</comment>
<evidence type="ECO:0000256" key="6">
    <source>
        <dbReference type="ARBA" id="ARBA00023136"/>
    </source>
</evidence>
<feature type="transmembrane region" description="Helical" evidence="8">
    <location>
        <begin position="131"/>
        <end position="152"/>
    </location>
</feature>
<keyword evidence="5 8" id="KW-1133">Transmembrane helix</keyword>
<feature type="transmembrane region" description="Helical" evidence="8">
    <location>
        <begin position="105"/>
        <end position="124"/>
    </location>
</feature>
<dbReference type="Pfam" id="PF03006">
    <property type="entry name" value="HlyIII"/>
    <property type="match status" value="1"/>
</dbReference>